<organism evidence="4 5">
    <name type="scientific">Rhizoctonia solani</name>
    <dbReference type="NCBI Taxonomy" id="456999"/>
    <lineage>
        <taxon>Eukaryota</taxon>
        <taxon>Fungi</taxon>
        <taxon>Dikarya</taxon>
        <taxon>Basidiomycota</taxon>
        <taxon>Agaricomycotina</taxon>
        <taxon>Agaricomycetes</taxon>
        <taxon>Cantharellales</taxon>
        <taxon>Ceratobasidiaceae</taxon>
        <taxon>Rhizoctonia</taxon>
    </lineage>
</organism>
<reference evidence="4" key="1">
    <citation type="submission" date="2021-01" db="EMBL/GenBank/DDBJ databases">
        <authorList>
            <person name="Kaushik A."/>
        </authorList>
    </citation>
    <scope>NUCLEOTIDE SEQUENCE</scope>
    <source>
        <strain evidence="4">AG6-10EEA</strain>
    </source>
</reference>
<evidence type="ECO:0000313" key="5">
    <source>
        <dbReference type="Proteomes" id="UP000663853"/>
    </source>
</evidence>
<evidence type="ECO:0000256" key="2">
    <source>
        <dbReference type="SAM" id="MobiDB-lite"/>
    </source>
</evidence>
<keyword evidence="1" id="KW-0677">Repeat</keyword>
<dbReference type="PANTHER" id="PTHR10039">
    <property type="entry name" value="AMELOGENIN"/>
    <property type="match status" value="1"/>
</dbReference>
<dbReference type="PANTHER" id="PTHR10039:SF15">
    <property type="entry name" value="NACHT DOMAIN-CONTAINING PROTEIN"/>
    <property type="match status" value="1"/>
</dbReference>
<dbReference type="Pfam" id="PF24883">
    <property type="entry name" value="NPHP3_N"/>
    <property type="match status" value="1"/>
</dbReference>
<accession>A0A8H3DL86</accession>
<comment type="caution">
    <text evidence="4">The sequence shown here is derived from an EMBL/GenBank/DDBJ whole genome shotgun (WGS) entry which is preliminary data.</text>
</comment>
<dbReference type="InterPro" id="IPR056884">
    <property type="entry name" value="NPHP3-like_N"/>
</dbReference>
<feature type="compositionally biased region" description="Polar residues" evidence="2">
    <location>
        <begin position="792"/>
        <end position="806"/>
    </location>
</feature>
<sequence length="1050" mass="117389">MPERPPRADPGYHNGMFRFSSVKGDRSSGGSYLRQLQREIRSKVKGPVRANNEERNTTWKTLEKALRALHSCAQFIPPLESAIDGLVSILDVYEDAAKARKDHENLALSLVSTIDILKQQLQGSSSTRINDKMLEIASLIEEEVLIIRNRQDRNGPSRIANALENEDPIRSYQRVEQLFHRIQLEIGMSAWRTAHEHLEFARKSVAFQSALGRVLEQDPDIASRDISTQFRRLFLEPLQGMEQRLPENLVIVVDALDECEDAQAAGQLLSMLLKHATALPVKFFLTSRPELELAARIQREFRTHEICSTSHLHEVERSTVQSDIELYLMDELEFMNPSSSDIKRLAESSGQLFIYAVTAVRYIRPGTMGVDHYERLETMLAVTSSSQKRFAHIDALYSTILSAALDNVELEPNERNRILQVLWTVVCLRVPMHIGSLKEFTGFRDVKQTLAALQPLRSVLYVSEKSSYISVLHQSFPDYILDPKRSRGFSCDSGKHNQLLSQRCFNLMRLGLKFNICDLKSSFVRDRDVVDIKERIDNNIPDSLAYACRYWGDHLRLSNSTNEFITDVTDFLCKRLLFWMEVLNLNECIGIGVGALLKLQSWLARQESILSKSPYLLTIASDMGNFVAGFAGQPVSISTPHIYISALALAPDSSYVTRLYRAGMQGLLEETRVFPARAARPASSGPHRTLQSSSPGDPINSILDQGNMARNMATQQIQAQDTSHYTETPSTIMLASGDNESRLVYGIPPIIPPSAALSNAIVPIAHMPHQNYPWSAAPRSAPQHPLPLSRPTAPTLSSIPSTSEVGSSPLIGTRMVYTTPQATPHAWASLTTPPVRFVRANNSPNPKAHSPGNYSVGYAYQHRRESTKSIAGPNSTGFHRESTHGQNILTPPDTIVKTPGGVPGSYVGVRQAYPPQPRSTNDTLLTCKIDEESSEIRSLVPYAPLPTAQLGHAAVALYAPDAIAEPRRPEASQQLNLDAHISSLNYPWQVRSDGWILNRNEGLLIYIPPEKNGTFRNLKQFNGSKRSILPRVDWGKMYVGDQWTRCYYGN</sequence>
<evidence type="ECO:0000313" key="4">
    <source>
        <dbReference type="EMBL" id="CAE6532768.1"/>
    </source>
</evidence>
<dbReference type="Proteomes" id="UP000663853">
    <property type="component" value="Unassembled WGS sequence"/>
</dbReference>
<gene>
    <name evidence="4" type="ORF">RDB_LOCUS171235</name>
</gene>
<proteinExistence type="predicted"/>
<dbReference type="EMBL" id="CAJMXA010004044">
    <property type="protein sequence ID" value="CAE6532768.1"/>
    <property type="molecule type" value="Genomic_DNA"/>
</dbReference>
<dbReference type="AlphaFoldDB" id="A0A8H3DL86"/>
<protein>
    <recommendedName>
        <fullName evidence="3">Nephrocystin 3-like N-terminal domain-containing protein</fullName>
    </recommendedName>
</protein>
<evidence type="ECO:0000256" key="1">
    <source>
        <dbReference type="ARBA" id="ARBA00022737"/>
    </source>
</evidence>
<feature type="region of interest" description="Disordered" evidence="2">
    <location>
        <begin position="776"/>
        <end position="807"/>
    </location>
</feature>
<feature type="domain" description="Nephrocystin 3-like N-terminal" evidence="3">
    <location>
        <begin position="201"/>
        <end position="288"/>
    </location>
</feature>
<evidence type="ECO:0000259" key="3">
    <source>
        <dbReference type="Pfam" id="PF24883"/>
    </source>
</evidence>
<name>A0A8H3DL86_9AGAM</name>